<name>A0A316GGW6_9RHOB</name>
<dbReference type="Proteomes" id="UP000245708">
    <property type="component" value="Unassembled WGS sequence"/>
</dbReference>
<feature type="transmembrane region" description="Helical" evidence="5">
    <location>
        <begin position="94"/>
        <end position="126"/>
    </location>
</feature>
<feature type="transmembrane region" description="Helical" evidence="5">
    <location>
        <begin position="20"/>
        <end position="44"/>
    </location>
</feature>
<feature type="transmembrane region" description="Helical" evidence="5">
    <location>
        <begin position="132"/>
        <end position="151"/>
    </location>
</feature>
<dbReference type="EMBL" id="QGGW01000005">
    <property type="protein sequence ID" value="PWK60126.1"/>
    <property type="molecule type" value="Genomic_DNA"/>
</dbReference>
<evidence type="ECO:0000256" key="3">
    <source>
        <dbReference type="ARBA" id="ARBA00022989"/>
    </source>
</evidence>
<evidence type="ECO:0000256" key="1">
    <source>
        <dbReference type="ARBA" id="ARBA00004141"/>
    </source>
</evidence>
<protein>
    <submittedName>
        <fullName evidence="6">Channel protein (Hemolysin III family)</fullName>
    </submittedName>
</protein>
<keyword evidence="3 5" id="KW-1133">Transmembrane helix</keyword>
<evidence type="ECO:0000256" key="4">
    <source>
        <dbReference type="ARBA" id="ARBA00023136"/>
    </source>
</evidence>
<dbReference type="Pfam" id="PF03006">
    <property type="entry name" value="HlyIII"/>
    <property type="match status" value="1"/>
</dbReference>
<proteinExistence type="predicted"/>
<organism evidence="6 7">
    <name type="scientific">Roseicyclus mahoneyensis</name>
    <dbReference type="NCBI Taxonomy" id="164332"/>
    <lineage>
        <taxon>Bacteria</taxon>
        <taxon>Pseudomonadati</taxon>
        <taxon>Pseudomonadota</taxon>
        <taxon>Alphaproteobacteria</taxon>
        <taxon>Rhodobacterales</taxon>
        <taxon>Roseobacteraceae</taxon>
        <taxon>Roseicyclus</taxon>
    </lineage>
</organism>
<accession>A0A316GGW6</accession>
<keyword evidence="7" id="KW-1185">Reference proteome</keyword>
<feature type="transmembrane region" description="Helical" evidence="5">
    <location>
        <begin position="50"/>
        <end position="73"/>
    </location>
</feature>
<comment type="caution">
    <text evidence="6">The sequence shown here is derived from an EMBL/GenBank/DDBJ whole genome shotgun (WGS) entry which is preliminary data.</text>
</comment>
<sequence>MTDIAGRRPYTRAEYISDAVVHASGIGAALIGGPLLIAMAALWIGEAGVVTAVSVYFATGLAMWSASAAYNLIQRPAWVDRLRRMDQSAIYLKIAGTYTPFAALAAGQVGFLAGIWTVAALGAALILFTSRFGWLAIPLYLGLGWVGAVWGGPLVSGLSPLGFWLLVAGGVIYSSGIAFLLWERLPFHNTIWHVFVFLGSLACYAAIAAELWERARMV</sequence>
<evidence type="ECO:0000313" key="6">
    <source>
        <dbReference type="EMBL" id="PWK60126.1"/>
    </source>
</evidence>
<evidence type="ECO:0000256" key="2">
    <source>
        <dbReference type="ARBA" id="ARBA00022692"/>
    </source>
</evidence>
<feature type="transmembrane region" description="Helical" evidence="5">
    <location>
        <begin position="163"/>
        <end position="182"/>
    </location>
</feature>
<gene>
    <name evidence="6" type="ORF">C7455_105110</name>
</gene>
<feature type="transmembrane region" description="Helical" evidence="5">
    <location>
        <begin position="194"/>
        <end position="212"/>
    </location>
</feature>
<comment type="subcellular location">
    <subcellularLocation>
        <location evidence="1">Membrane</location>
        <topology evidence="1">Multi-pass membrane protein</topology>
    </subcellularLocation>
</comment>
<keyword evidence="2 5" id="KW-0812">Transmembrane</keyword>
<evidence type="ECO:0000313" key="7">
    <source>
        <dbReference type="Proteomes" id="UP000245708"/>
    </source>
</evidence>
<keyword evidence="4 5" id="KW-0472">Membrane</keyword>
<dbReference type="OrthoDB" id="9813689at2"/>
<dbReference type="InterPro" id="IPR004254">
    <property type="entry name" value="AdipoR/HlyIII-related"/>
</dbReference>
<dbReference type="RefSeq" id="WP_109668395.1">
    <property type="nucleotide sequence ID" value="NZ_QGGW01000005.1"/>
</dbReference>
<evidence type="ECO:0000256" key="5">
    <source>
        <dbReference type="SAM" id="Phobius"/>
    </source>
</evidence>
<reference evidence="6 7" key="1">
    <citation type="submission" date="2018-05" db="EMBL/GenBank/DDBJ databases">
        <title>Genomic Encyclopedia of Type Strains, Phase IV (KMG-IV): sequencing the most valuable type-strain genomes for metagenomic binning, comparative biology and taxonomic classification.</title>
        <authorList>
            <person name="Goeker M."/>
        </authorList>
    </citation>
    <scope>NUCLEOTIDE SEQUENCE [LARGE SCALE GENOMIC DNA]</scope>
    <source>
        <strain evidence="6 7">DSM 16097</strain>
    </source>
</reference>
<dbReference type="GO" id="GO:0016020">
    <property type="term" value="C:membrane"/>
    <property type="evidence" value="ECO:0007669"/>
    <property type="project" value="UniProtKB-SubCell"/>
</dbReference>
<dbReference type="AlphaFoldDB" id="A0A316GGW6"/>